<keyword evidence="1" id="KW-0732">Signal</keyword>
<feature type="chain" id="PRO_5040838072" evidence="1">
    <location>
        <begin position="22"/>
        <end position="164"/>
    </location>
</feature>
<dbReference type="InterPro" id="IPR007410">
    <property type="entry name" value="LpqE-like"/>
</dbReference>
<dbReference type="Gene3D" id="2.60.40.1890">
    <property type="entry name" value="PCu(A)C copper chaperone"/>
    <property type="match status" value="1"/>
</dbReference>
<evidence type="ECO:0000313" key="2">
    <source>
        <dbReference type="EMBL" id="GLK56727.1"/>
    </source>
</evidence>
<comment type="caution">
    <text evidence="2">The sequence shown here is derived from an EMBL/GenBank/DDBJ whole genome shotgun (WGS) entry which is preliminary data.</text>
</comment>
<reference evidence="3 4" key="2">
    <citation type="submission" date="2021-01" db="EMBL/GenBank/DDBJ databases">
        <title>Genomic Encyclopedia of Type Strains, Phase IV (KMG-IV): sequencing the most valuable type-strain genomes for metagenomic binning, comparative biology and taxonomic classification.</title>
        <authorList>
            <person name="Goeker M."/>
        </authorList>
    </citation>
    <scope>NUCLEOTIDE SEQUENCE [LARGE SCALE GENOMIC DNA]</scope>
    <source>
        <strain evidence="3 4">DSM 6130</strain>
    </source>
</reference>
<keyword evidence="4" id="KW-1185">Reference proteome</keyword>
<proteinExistence type="predicted"/>
<dbReference type="PANTHER" id="PTHR36302">
    <property type="entry name" value="BLR7088 PROTEIN"/>
    <property type="match status" value="1"/>
</dbReference>
<reference evidence="2" key="3">
    <citation type="submission" date="2023-01" db="EMBL/GenBank/DDBJ databases">
        <authorList>
            <person name="Sun Q."/>
            <person name="Evtushenko L."/>
        </authorList>
    </citation>
    <scope>NUCLEOTIDE SEQUENCE</scope>
    <source>
        <strain evidence="2">VKM B-1606</strain>
    </source>
</reference>
<dbReference type="EMBL" id="JAFBCY010000003">
    <property type="protein sequence ID" value="MBM7852518.1"/>
    <property type="molecule type" value="Genomic_DNA"/>
</dbReference>
<dbReference type="Proteomes" id="UP001143400">
    <property type="component" value="Unassembled WGS sequence"/>
</dbReference>
<organism evidence="2 5">
    <name type="scientific">Methylopila capsulata</name>
    <dbReference type="NCBI Taxonomy" id="61654"/>
    <lineage>
        <taxon>Bacteria</taxon>
        <taxon>Pseudomonadati</taxon>
        <taxon>Pseudomonadota</taxon>
        <taxon>Alphaproteobacteria</taxon>
        <taxon>Hyphomicrobiales</taxon>
        <taxon>Methylopilaceae</taxon>
        <taxon>Methylopila</taxon>
    </lineage>
</organism>
<evidence type="ECO:0000256" key="1">
    <source>
        <dbReference type="SAM" id="SignalP"/>
    </source>
</evidence>
<name>A0A9W6MSZ9_9HYPH</name>
<gene>
    <name evidence="2" type="ORF">GCM10008170_27460</name>
    <name evidence="3" type="ORF">JOD31_002760</name>
</gene>
<dbReference type="Proteomes" id="UP000758856">
    <property type="component" value="Unassembled WGS sequence"/>
</dbReference>
<dbReference type="EMBL" id="BSFF01000003">
    <property type="protein sequence ID" value="GLK56727.1"/>
    <property type="molecule type" value="Genomic_DNA"/>
</dbReference>
<evidence type="ECO:0000313" key="3">
    <source>
        <dbReference type="EMBL" id="MBM7852518.1"/>
    </source>
</evidence>
<dbReference type="InterPro" id="IPR058248">
    <property type="entry name" value="Lxx211020-like"/>
</dbReference>
<feature type="signal peptide" evidence="1">
    <location>
        <begin position="1"/>
        <end position="21"/>
    </location>
</feature>
<evidence type="ECO:0000313" key="4">
    <source>
        <dbReference type="Proteomes" id="UP000758856"/>
    </source>
</evidence>
<dbReference type="AlphaFoldDB" id="A0A9W6MSZ9"/>
<evidence type="ECO:0000313" key="5">
    <source>
        <dbReference type="Proteomes" id="UP001143400"/>
    </source>
</evidence>
<protein>
    <submittedName>
        <fullName evidence="3">Copper(I)-binding protein</fullName>
    </submittedName>
</protein>
<dbReference type="PANTHER" id="PTHR36302:SF1">
    <property type="entry name" value="COPPER CHAPERONE PCU(A)C"/>
    <property type="match status" value="1"/>
</dbReference>
<accession>A0A9W6MSZ9</accession>
<reference evidence="2" key="1">
    <citation type="journal article" date="2014" name="Int. J. Syst. Evol. Microbiol.">
        <title>Complete genome sequence of Corynebacterium casei LMG S-19264T (=DSM 44701T), isolated from a smear-ripened cheese.</title>
        <authorList>
            <consortium name="US DOE Joint Genome Institute (JGI-PGF)"/>
            <person name="Walter F."/>
            <person name="Albersmeier A."/>
            <person name="Kalinowski J."/>
            <person name="Ruckert C."/>
        </authorList>
    </citation>
    <scope>NUCLEOTIDE SEQUENCE</scope>
    <source>
        <strain evidence="2">VKM B-1606</strain>
    </source>
</reference>
<dbReference type="InterPro" id="IPR036182">
    <property type="entry name" value="PCuAC_sf"/>
</dbReference>
<dbReference type="Pfam" id="PF04314">
    <property type="entry name" value="PCuAC"/>
    <property type="match status" value="1"/>
</dbReference>
<sequence>MIRTVIGAVAALGLMAAAASAHEYKAGTLEIAHPWVRATAPGAKVGGGFLVVTNTGKEADRLVSVAASFADKTELHESLTEDGVAKMRPLVNGAEAPADGKLEFTPGGKHIMFVGLKQPFKQGEKLKATLTFEKAGTVDVEFAVEAVGYRPAGEPKGAEMHMGH</sequence>
<dbReference type="SUPFAM" id="SSF110087">
    <property type="entry name" value="DR1885-like metal-binding protein"/>
    <property type="match status" value="1"/>
</dbReference>
<dbReference type="RefSeq" id="WP_204950903.1">
    <property type="nucleotide sequence ID" value="NZ_BSFF01000003.1"/>
</dbReference>